<dbReference type="InterPro" id="IPR027417">
    <property type="entry name" value="P-loop_NTPase"/>
</dbReference>
<dbReference type="PROSITE" id="PS50929">
    <property type="entry name" value="ABC_TM1F"/>
    <property type="match status" value="1"/>
</dbReference>
<dbReference type="OrthoDB" id="9806127at2"/>
<dbReference type="SMART" id="SM00382">
    <property type="entry name" value="AAA"/>
    <property type="match status" value="1"/>
</dbReference>
<feature type="domain" description="ABC transporter" evidence="8">
    <location>
        <begin position="343"/>
        <end position="576"/>
    </location>
</feature>
<dbReference type="RefSeq" id="WP_078760726.1">
    <property type="nucleotide sequence ID" value="NZ_FUWS01000003.1"/>
</dbReference>
<dbReference type="Pfam" id="PF00005">
    <property type="entry name" value="ABC_tran"/>
    <property type="match status" value="1"/>
</dbReference>
<evidence type="ECO:0000256" key="7">
    <source>
        <dbReference type="SAM" id="Phobius"/>
    </source>
</evidence>
<dbReference type="Gene3D" id="3.40.50.300">
    <property type="entry name" value="P-loop containing nucleotide triphosphate hydrolases"/>
    <property type="match status" value="1"/>
</dbReference>
<dbReference type="SUPFAM" id="SSF90123">
    <property type="entry name" value="ABC transporter transmembrane region"/>
    <property type="match status" value="1"/>
</dbReference>
<evidence type="ECO:0000256" key="5">
    <source>
        <dbReference type="ARBA" id="ARBA00022989"/>
    </source>
</evidence>
<dbReference type="InterPro" id="IPR003593">
    <property type="entry name" value="AAA+_ATPase"/>
</dbReference>
<dbReference type="PANTHER" id="PTHR24221:SF654">
    <property type="entry name" value="ATP-BINDING CASSETTE SUB-FAMILY B MEMBER 6"/>
    <property type="match status" value="1"/>
</dbReference>
<evidence type="ECO:0000256" key="4">
    <source>
        <dbReference type="ARBA" id="ARBA00022840"/>
    </source>
</evidence>
<dbReference type="InterPro" id="IPR017871">
    <property type="entry name" value="ABC_transporter-like_CS"/>
</dbReference>
<dbReference type="GO" id="GO:0016887">
    <property type="term" value="F:ATP hydrolysis activity"/>
    <property type="evidence" value="ECO:0007669"/>
    <property type="project" value="InterPro"/>
</dbReference>
<dbReference type="Gene3D" id="1.20.1560.10">
    <property type="entry name" value="ABC transporter type 1, transmembrane domain"/>
    <property type="match status" value="1"/>
</dbReference>
<accession>A0A1T4N8D0</accession>
<dbReference type="GO" id="GO:0005524">
    <property type="term" value="F:ATP binding"/>
    <property type="evidence" value="ECO:0007669"/>
    <property type="project" value="UniProtKB-KW"/>
</dbReference>
<protein>
    <submittedName>
        <fullName evidence="10">ABC transporter</fullName>
    </submittedName>
</protein>
<feature type="transmembrane region" description="Helical" evidence="7">
    <location>
        <begin position="248"/>
        <end position="269"/>
    </location>
</feature>
<gene>
    <name evidence="10" type="ORF">SAMN02745673_01330</name>
</gene>
<dbReference type="InterPro" id="IPR011527">
    <property type="entry name" value="ABC1_TM_dom"/>
</dbReference>
<dbReference type="Pfam" id="PF00664">
    <property type="entry name" value="ABC_membrane"/>
    <property type="match status" value="1"/>
</dbReference>
<feature type="transmembrane region" description="Helical" evidence="7">
    <location>
        <begin position="25"/>
        <end position="52"/>
    </location>
</feature>
<dbReference type="SUPFAM" id="SSF52540">
    <property type="entry name" value="P-loop containing nucleoside triphosphate hydrolases"/>
    <property type="match status" value="1"/>
</dbReference>
<dbReference type="PROSITE" id="PS50893">
    <property type="entry name" value="ABC_TRANSPORTER_2"/>
    <property type="match status" value="1"/>
</dbReference>
<evidence type="ECO:0000259" key="9">
    <source>
        <dbReference type="PROSITE" id="PS50929"/>
    </source>
</evidence>
<proteinExistence type="predicted"/>
<sequence>MEQEDPHREFKILPELLQGGKGTMVVIALLSLVSAIASLALPMVAAALIAALQEGKGLSSWAVAMIGVGAATAISGALSSYLLAKLGHRMLYRVRVRTMRHALGVSLRDARREGSGNLAARLTADASQLKNAVDIGPIQLPMAAITLLGTLVVMCVLDWVLLLITLAAFAVAIGIIAAVIVSLRRRYQAVQNEIGSLSEDFVAALDALPIIKACRAEQTVAGDLSRNAERVADVEIGTARVESLMVPIINLGQQIALVSVIIGGGARLVDGELPLSSFVAFLLYLLQLAAPLMMAVSGIATLQAGMVARKRFNDVFALPFEQTSVPARRSVSPSTPSPDAPALRFEDVTFGYDDAPVLRGVDFTVPRRGLTALVGLSGAGKTTVLGLTERFMTPDSGLITVFGRPQEALSAEELRGLLAYVDQGFTLLRDDIRGNLTLGLTAPPSDEVLLDCLDTVGLGDVVRALPDGLDTVLGGANDLSGGQRQRLALARALLSDARLVLLDEPTSQLDGVNEQRLRNAVDVLAVDRALLVVAHRISTVQHADHVIVLGDGRTVAEGTHEELLKSCPEYADLVRGRSTGVSSSVLV</sequence>
<comment type="subcellular location">
    <subcellularLocation>
        <location evidence="1">Cell membrane</location>
        <topology evidence="1">Multi-pass membrane protein</topology>
    </subcellularLocation>
</comment>
<dbReference type="PANTHER" id="PTHR24221">
    <property type="entry name" value="ATP-BINDING CASSETTE SUB-FAMILY B"/>
    <property type="match status" value="1"/>
</dbReference>
<evidence type="ECO:0000313" key="11">
    <source>
        <dbReference type="Proteomes" id="UP000190637"/>
    </source>
</evidence>
<keyword evidence="5 7" id="KW-1133">Transmembrane helix</keyword>
<reference evidence="10 11" key="1">
    <citation type="submission" date="2017-02" db="EMBL/GenBank/DDBJ databases">
        <authorList>
            <person name="Peterson S.W."/>
        </authorList>
    </citation>
    <scope>NUCLEOTIDE SEQUENCE [LARGE SCALE GENOMIC DNA]</scope>
    <source>
        <strain evidence="10 11">DSM 45154</strain>
    </source>
</reference>
<feature type="transmembrane region" description="Helical" evidence="7">
    <location>
        <begin position="58"/>
        <end position="83"/>
    </location>
</feature>
<evidence type="ECO:0000256" key="2">
    <source>
        <dbReference type="ARBA" id="ARBA00022692"/>
    </source>
</evidence>
<dbReference type="GO" id="GO:0034040">
    <property type="term" value="F:ATPase-coupled lipid transmembrane transporter activity"/>
    <property type="evidence" value="ECO:0007669"/>
    <property type="project" value="TreeGrafter"/>
</dbReference>
<feature type="transmembrane region" description="Helical" evidence="7">
    <location>
        <begin position="159"/>
        <end position="183"/>
    </location>
</feature>
<name>A0A1T4N8D0_9ACTN</name>
<dbReference type="PROSITE" id="PS00211">
    <property type="entry name" value="ABC_TRANSPORTER_1"/>
    <property type="match status" value="1"/>
</dbReference>
<keyword evidence="6 7" id="KW-0472">Membrane</keyword>
<organism evidence="10 11">
    <name type="scientific">Marinactinospora thermotolerans DSM 45154</name>
    <dbReference type="NCBI Taxonomy" id="1122192"/>
    <lineage>
        <taxon>Bacteria</taxon>
        <taxon>Bacillati</taxon>
        <taxon>Actinomycetota</taxon>
        <taxon>Actinomycetes</taxon>
        <taxon>Streptosporangiales</taxon>
        <taxon>Nocardiopsidaceae</taxon>
        <taxon>Marinactinospora</taxon>
    </lineage>
</organism>
<dbReference type="GO" id="GO:0005886">
    <property type="term" value="C:plasma membrane"/>
    <property type="evidence" value="ECO:0007669"/>
    <property type="project" value="UniProtKB-SubCell"/>
</dbReference>
<dbReference type="GO" id="GO:0140359">
    <property type="term" value="F:ABC-type transporter activity"/>
    <property type="evidence" value="ECO:0007669"/>
    <property type="project" value="InterPro"/>
</dbReference>
<dbReference type="Proteomes" id="UP000190637">
    <property type="component" value="Unassembled WGS sequence"/>
</dbReference>
<feature type="transmembrane region" description="Helical" evidence="7">
    <location>
        <begin position="135"/>
        <end position="153"/>
    </location>
</feature>
<feature type="domain" description="ABC transmembrane type-1" evidence="9">
    <location>
        <begin position="25"/>
        <end position="304"/>
    </location>
</feature>
<keyword evidence="11" id="KW-1185">Reference proteome</keyword>
<dbReference type="STRING" id="1122192.SAMN02745673_01330"/>
<evidence type="ECO:0000259" key="8">
    <source>
        <dbReference type="PROSITE" id="PS50893"/>
    </source>
</evidence>
<dbReference type="InterPro" id="IPR003439">
    <property type="entry name" value="ABC_transporter-like_ATP-bd"/>
</dbReference>
<dbReference type="AlphaFoldDB" id="A0A1T4N8D0"/>
<dbReference type="EMBL" id="FUWS01000003">
    <property type="protein sequence ID" value="SJZ75550.1"/>
    <property type="molecule type" value="Genomic_DNA"/>
</dbReference>
<keyword evidence="2 7" id="KW-0812">Transmembrane</keyword>
<evidence type="ECO:0000313" key="10">
    <source>
        <dbReference type="EMBL" id="SJZ75550.1"/>
    </source>
</evidence>
<evidence type="ECO:0000256" key="1">
    <source>
        <dbReference type="ARBA" id="ARBA00004651"/>
    </source>
</evidence>
<keyword evidence="4" id="KW-0067">ATP-binding</keyword>
<dbReference type="CDD" id="cd18551">
    <property type="entry name" value="ABC_6TM_LmrA_like"/>
    <property type="match status" value="1"/>
</dbReference>
<dbReference type="InterPro" id="IPR039421">
    <property type="entry name" value="Type_1_exporter"/>
</dbReference>
<feature type="transmembrane region" description="Helical" evidence="7">
    <location>
        <begin position="281"/>
        <end position="302"/>
    </location>
</feature>
<dbReference type="InterPro" id="IPR036640">
    <property type="entry name" value="ABC1_TM_sf"/>
</dbReference>
<keyword evidence="3" id="KW-0547">Nucleotide-binding</keyword>
<evidence type="ECO:0000256" key="6">
    <source>
        <dbReference type="ARBA" id="ARBA00023136"/>
    </source>
</evidence>
<evidence type="ECO:0000256" key="3">
    <source>
        <dbReference type="ARBA" id="ARBA00022741"/>
    </source>
</evidence>